<feature type="repeat" description="TPR" evidence="3">
    <location>
        <begin position="709"/>
        <end position="742"/>
    </location>
</feature>
<dbReference type="GO" id="GO:0005576">
    <property type="term" value="C:extracellular region"/>
    <property type="evidence" value="ECO:0007669"/>
    <property type="project" value="InterPro"/>
</dbReference>
<feature type="repeat" description="TPR" evidence="3">
    <location>
        <begin position="667"/>
        <end position="700"/>
    </location>
</feature>
<feature type="repeat" description="TPR" evidence="3">
    <location>
        <begin position="541"/>
        <end position="574"/>
    </location>
</feature>
<dbReference type="PANTHER" id="PTHR45641">
    <property type="entry name" value="TETRATRICOPEPTIDE REPEAT PROTEIN (AFU_ORTHOLOGUE AFUA_6G03870)"/>
    <property type="match status" value="1"/>
</dbReference>
<gene>
    <name evidence="6" type="ORF">OTI717_LOCUS35200</name>
</gene>
<keyword evidence="1" id="KW-0677">Repeat</keyword>
<dbReference type="EMBL" id="CAJOAX010013364">
    <property type="protein sequence ID" value="CAF4129335.1"/>
    <property type="molecule type" value="Genomic_DNA"/>
</dbReference>
<dbReference type="PROSITE" id="PS51996">
    <property type="entry name" value="TR_MART"/>
    <property type="match status" value="1"/>
</dbReference>
<dbReference type="Pfam" id="PF13374">
    <property type="entry name" value="TPR_10"/>
    <property type="match status" value="2"/>
</dbReference>
<feature type="repeat" description="TPR" evidence="3">
    <location>
        <begin position="793"/>
        <end position="826"/>
    </location>
</feature>
<dbReference type="PROSITE" id="PS50293">
    <property type="entry name" value="TPR_REGION"/>
    <property type="match status" value="8"/>
</dbReference>
<dbReference type="Gene3D" id="1.25.40.10">
    <property type="entry name" value="Tetratricopeptide repeat domain"/>
    <property type="match status" value="4"/>
</dbReference>
<dbReference type="Proteomes" id="UP000663823">
    <property type="component" value="Unassembled WGS sequence"/>
</dbReference>
<dbReference type="InterPro" id="IPR011990">
    <property type="entry name" value="TPR-like_helical_dom_sf"/>
</dbReference>
<dbReference type="PANTHER" id="PTHR45641:SF1">
    <property type="entry name" value="AAA+ ATPASE DOMAIN-CONTAINING PROTEIN"/>
    <property type="match status" value="1"/>
</dbReference>
<evidence type="ECO:0000256" key="2">
    <source>
        <dbReference type="ARBA" id="ARBA00022803"/>
    </source>
</evidence>
<feature type="domain" description="ADP ribosyltransferase" evidence="5">
    <location>
        <begin position="318"/>
        <end position="433"/>
    </location>
</feature>
<feature type="repeat" description="TPR" evidence="3">
    <location>
        <begin position="625"/>
        <end position="658"/>
    </location>
</feature>
<feature type="repeat" description="TPR" evidence="3">
    <location>
        <begin position="583"/>
        <end position="616"/>
    </location>
</feature>
<keyword evidence="2 3" id="KW-0802">TPR repeat</keyword>
<dbReference type="InterPro" id="IPR019734">
    <property type="entry name" value="TPR_rpt"/>
</dbReference>
<organism evidence="6 7">
    <name type="scientific">Rotaria sordida</name>
    <dbReference type="NCBI Taxonomy" id="392033"/>
    <lineage>
        <taxon>Eukaryota</taxon>
        <taxon>Metazoa</taxon>
        <taxon>Spiralia</taxon>
        <taxon>Gnathifera</taxon>
        <taxon>Rotifera</taxon>
        <taxon>Eurotatoria</taxon>
        <taxon>Bdelloidea</taxon>
        <taxon>Philodinida</taxon>
        <taxon>Philodinidae</taxon>
        <taxon>Rotaria</taxon>
    </lineage>
</organism>
<protein>
    <recommendedName>
        <fullName evidence="5">ADP ribosyltransferase domain-containing protein</fullName>
    </recommendedName>
</protein>
<dbReference type="Gene3D" id="3.90.176.10">
    <property type="entry name" value="Toxin ADP-ribosyltransferase, Chain A, domain 1"/>
    <property type="match status" value="1"/>
</dbReference>
<feature type="repeat" description="TPR" evidence="3">
    <location>
        <begin position="835"/>
        <end position="868"/>
    </location>
</feature>
<evidence type="ECO:0000256" key="4">
    <source>
        <dbReference type="SAM" id="MobiDB-lite"/>
    </source>
</evidence>
<dbReference type="PRINTS" id="PR00381">
    <property type="entry name" value="KINESINLIGHT"/>
</dbReference>
<evidence type="ECO:0000313" key="7">
    <source>
        <dbReference type="Proteomes" id="UP000663823"/>
    </source>
</evidence>
<sequence>MGCGASSPMPVDNLPNERSSLLPTSSTTLNQQLDLNQNPKRDRSRIVVPLDELVQNFLLVWLDEKFDESVDDYGHSIKQLRRTVNKIETFCETDECIEYILQLQNQKILLIISGALCETVVPRVHNMTQLYSIYVFCQKKEKYEEWAKQWSKVKGIFTEIIPICDAVRQSARQCDEDSVPIGSEIEPSFMYTQLFKEIILTIDFDKMKEVKDLVEYARKHPGYVENNAQLKLINKFGEEYGDDNITFEVIDKHGKHHPGTVDDKPIWWYTQQCFTYQLVNKALRSLDVSTLLKMGFFICDVHHNIEKLHLEQSNGTQAITLPSTVYRGQIMRKEDFRNKIKQDKLISFNSFLSTSEDRMIAMRFTSSTDDNMIAVLFIITIDRSHSSSPSSAAIFASVSAISEYPNEKEILFSTHTIFRVQKIEPMKENGRTLQQVHLTLTNDKDDHQLSDLTKQLRKEITGTGWQKMGTLLRELGENNKAEQLYNMLLNKASNENDESYCYHCLGIIKYNLGQYNEAIKFNQKSLDIKEKTVPPNDPDLAASYLNIGSVYYNMGEYSKALSLYERSLEIRKIALPPNHPDLAASYNNIGSLYYDMGEYSKALSSYERSLEIWKIALPPNHPHLAGSYQGIGLVYERMGEYSKALSSYERSLEIQQIALPPNHPDFAQFYNNIGIVYQNMGEYSKALSSYERSLGIQKIALPPNHPDFASSYNNIGMVYDNMGEYSKALSSYERSLEIQKIALPPNHPIMAGSYNNIAMVYDNMGEYSKALSSYERSLEIKKIALPPNHPSLANSYNNIGSVYYGMGEYSKALPSYERSLEIWKIALPPNHPNLATSYLNIGAVYYKMGEYSKALSSYERSLEIQKIALPPNHPDLADTYENIGLVHGDMGDYTKSLSFLQRACDIREKSLPPQHPKIKKSQNNIQRVKKKM</sequence>
<evidence type="ECO:0000256" key="3">
    <source>
        <dbReference type="PROSITE-ProRule" id="PRU00339"/>
    </source>
</evidence>
<dbReference type="SUPFAM" id="SSF56399">
    <property type="entry name" value="ADP-ribosylation"/>
    <property type="match status" value="1"/>
</dbReference>
<feature type="region of interest" description="Disordered" evidence="4">
    <location>
        <begin position="912"/>
        <end position="932"/>
    </location>
</feature>
<accession>A0A819WRH1</accession>
<dbReference type="PROSITE" id="PS50005">
    <property type="entry name" value="TPR"/>
    <property type="match status" value="10"/>
</dbReference>
<comment type="caution">
    <text evidence="6">The sequence shown here is derived from an EMBL/GenBank/DDBJ whole genome shotgun (WGS) entry which is preliminary data.</text>
</comment>
<dbReference type="SUPFAM" id="SSF48452">
    <property type="entry name" value="TPR-like"/>
    <property type="match status" value="3"/>
</dbReference>
<dbReference type="AlphaFoldDB" id="A0A819WRH1"/>
<dbReference type="Pfam" id="PF03496">
    <property type="entry name" value="ADPrib_exo_Tox"/>
    <property type="match status" value="1"/>
</dbReference>
<dbReference type="InterPro" id="IPR003540">
    <property type="entry name" value="ADP-ribosyltransferase"/>
</dbReference>
<evidence type="ECO:0000256" key="1">
    <source>
        <dbReference type="ARBA" id="ARBA00022737"/>
    </source>
</evidence>
<evidence type="ECO:0000259" key="5">
    <source>
        <dbReference type="Pfam" id="PF03496"/>
    </source>
</evidence>
<dbReference type="SMART" id="SM00028">
    <property type="entry name" value="TPR"/>
    <property type="match status" value="11"/>
</dbReference>
<dbReference type="Pfam" id="PF13424">
    <property type="entry name" value="TPR_12"/>
    <property type="match status" value="4"/>
</dbReference>
<proteinExistence type="predicted"/>
<feature type="repeat" description="TPR" evidence="3">
    <location>
        <begin position="499"/>
        <end position="532"/>
    </location>
</feature>
<name>A0A819WRH1_9BILA</name>
<feature type="repeat" description="TPR" evidence="3">
    <location>
        <begin position="751"/>
        <end position="784"/>
    </location>
</feature>
<feature type="region of interest" description="Disordered" evidence="4">
    <location>
        <begin position="1"/>
        <end position="25"/>
    </location>
</feature>
<evidence type="ECO:0000313" key="6">
    <source>
        <dbReference type="EMBL" id="CAF4129335.1"/>
    </source>
</evidence>
<feature type="repeat" description="TPR" evidence="3">
    <location>
        <begin position="877"/>
        <end position="910"/>
    </location>
</feature>
<reference evidence="6" key="1">
    <citation type="submission" date="2021-02" db="EMBL/GenBank/DDBJ databases">
        <authorList>
            <person name="Nowell W R."/>
        </authorList>
    </citation>
    <scope>NUCLEOTIDE SEQUENCE</scope>
</reference>